<dbReference type="Gene3D" id="3.40.50.10490">
    <property type="entry name" value="Glucose-6-phosphate isomerase like protein, domain 1"/>
    <property type="match status" value="1"/>
</dbReference>
<protein>
    <submittedName>
        <fullName evidence="2">Ribosomal protein S2</fullName>
    </submittedName>
</protein>
<dbReference type="GO" id="GO:0005763">
    <property type="term" value="C:mitochondrial small ribosomal subunit"/>
    <property type="evidence" value="ECO:0007669"/>
    <property type="project" value="TreeGrafter"/>
</dbReference>
<dbReference type="AlphaFoldDB" id="A0A411LC65"/>
<accession>A0A411LC65</accession>
<dbReference type="InterPro" id="IPR023591">
    <property type="entry name" value="Ribosomal_uS2_flav_dom_sf"/>
</dbReference>
<dbReference type="GO" id="GO:0006412">
    <property type="term" value="P:translation"/>
    <property type="evidence" value="ECO:0007669"/>
    <property type="project" value="InterPro"/>
</dbReference>
<comment type="similarity">
    <text evidence="1">Belongs to the universal ribosomal protein uS2 family.</text>
</comment>
<evidence type="ECO:0000256" key="1">
    <source>
        <dbReference type="ARBA" id="ARBA00006242"/>
    </source>
</evidence>
<dbReference type="InterPro" id="IPR001865">
    <property type="entry name" value="Ribosomal_uS2"/>
</dbReference>
<dbReference type="InterPro" id="IPR005706">
    <property type="entry name" value="Ribosomal_uS2_bac/mit/plastid"/>
</dbReference>
<dbReference type="EMBL" id="MH665664">
    <property type="protein sequence ID" value="QBE89910.1"/>
    <property type="molecule type" value="Genomic_DNA"/>
</dbReference>
<dbReference type="PANTHER" id="PTHR12534:SF1">
    <property type="entry name" value="SMALL RIBOSOMAL SUBUNIT PROTEIN US2M"/>
    <property type="match status" value="1"/>
</dbReference>
<dbReference type="InterPro" id="IPR027417">
    <property type="entry name" value="P-loop_NTPase"/>
</dbReference>
<keyword evidence="2" id="KW-0687">Ribonucleoprotein</keyword>
<dbReference type="SUPFAM" id="SSF52313">
    <property type="entry name" value="Ribosomal protein S2"/>
    <property type="match status" value="1"/>
</dbReference>
<dbReference type="GO" id="GO:0003735">
    <property type="term" value="F:structural constituent of ribosome"/>
    <property type="evidence" value="ECO:0007669"/>
    <property type="project" value="InterPro"/>
</dbReference>
<evidence type="ECO:0000313" key="2">
    <source>
        <dbReference type="EMBL" id="QBE89910.1"/>
    </source>
</evidence>
<dbReference type="Gene3D" id="3.40.50.12240">
    <property type="match status" value="1"/>
</dbReference>
<geneLocation type="mitochondrion" evidence="2"/>
<organism evidence="2">
    <name type="scientific">Oryza sativa</name>
    <name type="common">Rice</name>
    <dbReference type="NCBI Taxonomy" id="4530"/>
    <lineage>
        <taxon>Eukaryota</taxon>
        <taxon>Viridiplantae</taxon>
        <taxon>Streptophyta</taxon>
        <taxon>Embryophyta</taxon>
        <taxon>Tracheophyta</taxon>
        <taxon>Spermatophyta</taxon>
        <taxon>Magnoliopsida</taxon>
        <taxon>Liliopsida</taxon>
        <taxon>Poales</taxon>
        <taxon>Poaceae</taxon>
        <taxon>BOP clade</taxon>
        <taxon>Oryzoideae</taxon>
        <taxon>Oryzeae</taxon>
        <taxon>Oryzinae</taxon>
        <taxon>Oryza</taxon>
    </lineage>
</organism>
<dbReference type="Pfam" id="PF00318">
    <property type="entry name" value="Ribosomal_S2"/>
    <property type="match status" value="1"/>
</dbReference>
<dbReference type="PANTHER" id="PTHR12534">
    <property type="entry name" value="30S RIBOSOMAL PROTEIN S2 PROKARYOTIC AND ORGANELLAR"/>
    <property type="match status" value="1"/>
</dbReference>
<dbReference type="CDD" id="cd01425">
    <property type="entry name" value="RPS2"/>
    <property type="match status" value="1"/>
</dbReference>
<proteinExistence type="inferred from homology"/>
<name>A0A411LC65_ORYSA</name>
<dbReference type="PRINTS" id="PR00395">
    <property type="entry name" value="RIBOSOMALS2"/>
</dbReference>
<reference evidence="2" key="1">
    <citation type="journal article" date="2019" name="Mitochondrial DNA Part B Resour">
        <title>The complete mitochondrial genome of upland rice (Oryza sativa) in southwest of China.</title>
        <authorList>
            <person name="Xu J."/>
            <person name="Yang J."/>
        </authorList>
    </citation>
    <scope>NUCLEOTIDE SEQUENCE</scope>
</reference>
<gene>
    <name evidence="2" type="primary">rps2</name>
</gene>
<keyword evidence="2" id="KW-0689">Ribosomal protein</keyword>
<sequence length="495" mass="55511">MKKTNQIKLFLEKPTPTLRSVSFLFGGILPHWRRVEELGSIPFIRDVAKKTDSTKYAMPALLLTTSISGNGKPEMTILSMVYTKLLCTNAHLGGRRVDAHHFNVYICGSRSGIAILDSDKTLICLRTALHFIGSPIRKKCRSFLLKTNHLFRCEILEKMASCINDSQWKIGTFFSNYLAKKKKFRLRTKKINFGLNQQPDCAVILNADRKSSVILEAARSQIPIAFLVDSTIPGESHKRITYPIPANDPIQFVYLFRHSVTKTGILERKSAITKTGILERKSVHEPMQTGLKAVDSLVPIGRGRRELIIGGRKTSICSATSRVTKTRSIYTAADSELFLAVLPFLSEMPEQVVSTVEPFLSTIPEQVVPTYIPQMQNFIGETTTSLPQLQGEAGPSNSTGGGAAPSSSIYLAYAAEHASFLKAISEELYRRVGEQINLKSPLDEENIRNIVYKIMNDDFELFFDPIEDLKDWLQFIKANPLSFQDLIQFWMALAK</sequence>
<dbReference type="SUPFAM" id="SSF52540">
    <property type="entry name" value="P-loop containing nucleoside triphosphate hydrolases"/>
    <property type="match status" value="1"/>
</dbReference>
<keyword evidence="2" id="KW-0496">Mitochondrion</keyword>